<comment type="similarity">
    <text evidence="1">Belongs to the peptidase S28 family.</text>
</comment>
<dbReference type="InterPro" id="IPR008758">
    <property type="entry name" value="Peptidase_S28"/>
</dbReference>
<dbReference type="OrthoDB" id="1735038at2759"/>
<feature type="transmembrane region" description="Helical" evidence="6">
    <location>
        <begin position="148"/>
        <end position="171"/>
    </location>
</feature>
<dbReference type="PANTHER" id="PTHR11010">
    <property type="entry name" value="PROTEASE S28 PRO-X CARBOXYPEPTIDASE-RELATED"/>
    <property type="match status" value="1"/>
</dbReference>
<keyword evidence="8" id="KW-1185">Reference proteome</keyword>
<keyword evidence="2 7" id="KW-0645">Protease</keyword>
<dbReference type="GO" id="GO:0006508">
    <property type="term" value="P:proteolysis"/>
    <property type="evidence" value="ECO:0007669"/>
    <property type="project" value="UniProtKB-KW"/>
</dbReference>
<keyword evidence="6" id="KW-0812">Transmembrane</keyword>
<keyword evidence="6" id="KW-1133">Transmembrane helix</keyword>
<dbReference type="GO" id="GO:0008239">
    <property type="term" value="F:dipeptidyl-peptidase activity"/>
    <property type="evidence" value="ECO:0007669"/>
    <property type="project" value="TreeGrafter"/>
</dbReference>
<evidence type="ECO:0000256" key="4">
    <source>
        <dbReference type="ARBA" id="ARBA00022801"/>
    </source>
</evidence>
<evidence type="ECO:0000256" key="3">
    <source>
        <dbReference type="ARBA" id="ARBA00022729"/>
    </source>
</evidence>
<dbReference type="AlphaFoldDB" id="A0A7J6N0D7"/>
<keyword evidence="5" id="KW-0325">Glycoprotein</keyword>
<evidence type="ECO:0000313" key="8">
    <source>
        <dbReference type="Proteomes" id="UP000591131"/>
    </source>
</evidence>
<sequence>MAALRRLSQAFQVFNRAEGTEEARDSRGDERAGEKNISLDETTAADVKIQRGGRRFSQVQVANRRAIMPTVRSSGISAMLSSSTTSDGNKNLRSRNIRGSVAAELAQRVAAARVVAGTEEDRPASGGFARQFFNPTQSNSFNMKMVRIIGTVLVLCIMTGSGLVISTNLHYTATAERQRDIFLRDGLAPRITAEIQAWLETAMQVRDAIHWSILKQIYTEEFDYGMIRRLVEPFFGRVEGLMSIELAFSNSPHIVRAIEGADGKTKDILLQSDAPSCFSIGSLGCLQRSEAFDAHSTAWYEIGSSLNESDVLSSSVEAATLWAGPTIRPDNENQFLIPVYTMIWKSTFPGVVGEPFLVGRATIDVRDLSTLLLDKTLVEGGIDRVYLTTREGTVVAARQSLSSYVSFSDEDRTIGLKRVWELYAWLNYVVTLHAPSARVPAGLQSLVSSHLKQLTEYDYSDVYQSANDGAAVPQLVTLSSGACVIHPFPSTSSTGIAFALVAFSEVDPFVDPTMAGLLVSCVLLFLQVSGFSPILGIPLIEMEDAADRMGAIMIMLQQRYSGGSMPTNEFSVATLKKLFTVPQSVQDVAFFGAQIKSATPEMKIILFGCSKGGTIAALARKYYPHIFDGAIVSSATLKFQLENEKYAEVVNKDFSNSDLGGSRSCLKAVSEGCPFSYWGELGSQEGRRELEEKFGLSEGDLETPETQTSLTYYDGATGAMLQSNDPLCEKDYCNIKKICAKLTKGKESLLDKLATIYKTHRPPPTHFVENLRRLILQLKDDKSSDYNRLGEFHVCSTRGLMASCKQATCPFFTREGYDWMDFSLWKCKEGFGISKEEVLEGVTELQKYVGDFRTTTNVLSINGDADPWYPSSISQEGEGPEAEMESLQEGTQNYREVAQMSRQIPLPVPQPVLTRSLL</sequence>
<evidence type="ECO:0000256" key="1">
    <source>
        <dbReference type="ARBA" id="ARBA00011079"/>
    </source>
</evidence>
<keyword evidence="6" id="KW-0472">Membrane</keyword>
<reference evidence="7 8" key="1">
    <citation type="submission" date="2020-04" db="EMBL/GenBank/DDBJ databases">
        <title>Perkinsus chesapeaki whole genome sequence.</title>
        <authorList>
            <person name="Bogema D.R."/>
        </authorList>
    </citation>
    <scope>NUCLEOTIDE SEQUENCE [LARGE SCALE GENOMIC DNA]</scope>
    <source>
        <strain evidence="7">ATCC PRA-425</strain>
    </source>
</reference>
<comment type="caution">
    <text evidence="7">The sequence shown here is derived from an EMBL/GenBank/DDBJ whole genome shotgun (WGS) entry which is preliminary data.</text>
</comment>
<gene>
    <name evidence="7" type="primary">PRSS16_12</name>
    <name evidence="7" type="ORF">FOL47_003018</name>
</gene>
<keyword evidence="3" id="KW-0732">Signal</keyword>
<dbReference type="Gene3D" id="3.40.50.1820">
    <property type="entry name" value="alpha/beta hydrolase"/>
    <property type="match status" value="1"/>
</dbReference>
<evidence type="ECO:0000256" key="5">
    <source>
        <dbReference type="ARBA" id="ARBA00023180"/>
    </source>
</evidence>
<keyword evidence="4" id="KW-0378">Hydrolase</keyword>
<evidence type="ECO:0000313" key="7">
    <source>
        <dbReference type="EMBL" id="KAF4677176.1"/>
    </source>
</evidence>
<dbReference type="EMBL" id="JAAPAO010000019">
    <property type="protein sequence ID" value="KAF4677176.1"/>
    <property type="molecule type" value="Genomic_DNA"/>
</dbReference>
<proteinExistence type="inferred from homology"/>
<dbReference type="Proteomes" id="UP000591131">
    <property type="component" value="Unassembled WGS sequence"/>
</dbReference>
<evidence type="ECO:0000256" key="2">
    <source>
        <dbReference type="ARBA" id="ARBA00022670"/>
    </source>
</evidence>
<organism evidence="7 8">
    <name type="scientific">Perkinsus chesapeaki</name>
    <name type="common">Clam parasite</name>
    <name type="synonym">Perkinsus andrewsi</name>
    <dbReference type="NCBI Taxonomy" id="330153"/>
    <lineage>
        <taxon>Eukaryota</taxon>
        <taxon>Sar</taxon>
        <taxon>Alveolata</taxon>
        <taxon>Perkinsozoa</taxon>
        <taxon>Perkinsea</taxon>
        <taxon>Perkinsida</taxon>
        <taxon>Perkinsidae</taxon>
        <taxon>Perkinsus</taxon>
    </lineage>
</organism>
<dbReference type="InterPro" id="IPR029058">
    <property type="entry name" value="AB_hydrolase_fold"/>
</dbReference>
<dbReference type="PANTHER" id="PTHR11010:SF117">
    <property type="entry name" value="SERINE PROTEASE 16"/>
    <property type="match status" value="1"/>
</dbReference>
<protein>
    <submittedName>
        <fullName evidence="7">Thymus-specific serine protease</fullName>
    </submittedName>
</protein>
<dbReference type="GO" id="GO:0070008">
    <property type="term" value="F:serine-type exopeptidase activity"/>
    <property type="evidence" value="ECO:0007669"/>
    <property type="project" value="InterPro"/>
</dbReference>
<dbReference type="Pfam" id="PF05577">
    <property type="entry name" value="Peptidase_S28"/>
    <property type="match status" value="1"/>
</dbReference>
<name>A0A7J6N0D7_PERCH</name>
<accession>A0A7J6N0D7</accession>
<evidence type="ECO:0000256" key="6">
    <source>
        <dbReference type="SAM" id="Phobius"/>
    </source>
</evidence>
<dbReference type="SUPFAM" id="SSF53474">
    <property type="entry name" value="alpha/beta-Hydrolases"/>
    <property type="match status" value="1"/>
</dbReference>